<dbReference type="KEGG" id="sspb:CP982_05645"/>
<evidence type="ECO:0000313" key="3">
    <source>
        <dbReference type="Proteomes" id="UP000326505"/>
    </source>
</evidence>
<proteinExistence type="predicted"/>
<evidence type="ECO:0000313" key="1">
    <source>
        <dbReference type="EMBL" id="MBB5101527.1"/>
    </source>
</evidence>
<dbReference type="Proteomes" id="UP000549009">
    <property type="component" value="Unassembled WGS sequence"/>
</dbReference>
<evidence type="ECO:0000313" key="2">
    <source>
        <dbReference type="EMBL" id="QEV58257.1"/>
    </source>
</evidence>
<reference evidence="2 3" key="1">
    <citation type="submission" date="2017-09" db="EMBL/GenBank/DDBJ databases">
        <authorList>
            <person name="Lee N."/>
            <person name="Cho B.-K."/>
        </authorList>
    </citation>
    <scope>NUCLEOTIDE SEQUENCE [LARGE SCALE GENOMIC DNA]</scope>
    <source>
        <strain evidence="2 3">ATCC 27465</strain>
    </source>
</reference>
<name>A0A5P2WZP6_STRST</name>
<keyword evidence="4" id="KW-1185">Reference proteome</keyword>
<accession>A0A5P2WZP6</accession>
<dbReference type="EMBL" id="CP023690">
    <property type="protein sequence ID" value="QEV58257.1"/>
    <property type="molecule type" value="Genomic_DNA"/>
</dbReference>
<dbReference type="Proteomes" id="UP000326505">
    <property type="component" value="Chromosome"/>
</dbReference>
<dbReference type="EMBL" id="JACHJD010000001">
    <property type="protein sequence ID" value="MBB5101527.1"/>
    <property type="molecule type" value="Genomic_DNA"/>
</dbReference>
<dbReference type="RefSeq" id="WP_150509460.1">
    <property type="nucleotide sequence ID" value="NZ_BMSQ01000003.1"/>
</dbReference>
<reference evidence="1 4" key="2">
    <citation type="submission" date="2020-08" db="EMBL/GenBank/DDBJ databases">
        <title>Genomic Encyclopedia of Type Strains, Phase III (KMG-III): the genomes of soil and plant-associated and newly described type strains.</title>
        <authorList>
            <person name="Whitman W."/>
        </authorList>
    </citation>
    <scope>NUCLEOTIDE SEQUENCE [LARGE SCALE GENOMIC DNA]</scope>
    <source>
        <strain evidence="1 4">CECT 3146</strain>
    </source>
</reference>
<dbReference type="AlphaFoldDB" id="A0A5P2WZP6"/>
<evidence type="ECO:0000313" key="4">
    <source>
        <dbReference type="Proteomes" id="UP000549009"/>
    </source>
</evidence>
<gene>
    <name evidence="2" type="ORF">CP982_05645</name>
    <name evidence="1" type="ORF">FHS40_000580</name>
</gene>
<sequence>MHDLRFLALSGSLRRHSHNTGRAHPEVTVFPSHRRFDDTGTFTGDEITEGLLHDLTQQHQRAALAA</sequence>
<organism evidence="2 3">
    <name type="scientific">Streptomyces spectabilis</name>
    <dbReference type="NCBI Taxonomy" id="68270"/>
    <lineage>
        <taxon>Bacteria</taxon>
        <taxon>Bacillati</taxon>
        <taxon>Actinomycetota</taxon>
        <taxon>Actinomycetes</taxon>
        <taxon>Kitasatosporales</taxon>
        <taxon>Streptomycetaceae</taxon>
        <taxon>Streptomyces</taxon>
    </lineage>
</organism>
<protein>
    <submittedName>
        <fullName evidence="2">Uncharacterized protein</fullName>
    </submittedName>
</protein>